<dbReference type="AlphaFoldDB" id="A0A3Q9IVV8"/>
<dbReference type="Proteomes" id="UP000270673">
    <property type="component" value="Chromosome"/>
</dbReference>
<reference evidence="1 2" key="1">
    <citation type="submission" date="2018-10" db="EMBL/GenBank/DDBJ databases">
        <title>Butyricimonas faecalis sp. nov., isolated from human faeces and emended description of the genus Butyricimonas.</title>
        <authorList>
            <person name="Le Roy T."/>
            <person name="Van der Smissen P."/>
            <person name="Paquot A."/>
            <person name="Delzenne N."/>
            <person name="Muccioli G."/>
            <person name="Collet J.-F."/>
            <person name="Cani P.D."/>
        </authorList>
    </citation>
    <scope>NUCLEOTIDE SEQUENCE [LARGE SCALE GENOMIC DNA]</scope>
    <source>
        <strain evidence="1 2">H184</strain>
    </source>
</reference>
<dbReference type="KEGG" id="buy:D8S85_17530"/>
<organism evidence="1 2">
    <name type="scientific">Butyricimonas faecalis</name>
    <dbReference type="NCBI Taxonomy" id="2093856"/>
    <lineage>
        <taxon>Bacteria</taxon>
        <taxon>Pseudomonadati</taxon>
        <taxon>Bacteroidota</taxon>
        <taxon>Bacteroidia</taxon>
        <taxon>Bacteroidales</taxon>
        <taxon>Odoribacteraceae</taxon>
        <taxon>Butyricimonas</taxon>
    </lineage>
</organism>
<dbReference type="RefSeq" id="WP_106481571.1">
    <property type="nucleotide sequence ID" value="NZ_CP032819.1"/>
</dbReference>
<accession>A0A3Q9IVV8</accession>
<gene>
    <name evidence="1" type="ORF">D8S85_17530</name>
</gene>
<keyword evidence="2" id="KW-1185">Reference proteome</keyword>
<evidence type="ECO:0000313" key="1">
    <source>
        <dbReference type="EMBL" id="AZS31177.1"/>
    </source>
</evidence>
<proteinExistence type="predicted"/>
<dbReference type="EMBL" id="CP032819">
    <property type="protein sequence ID" value="AZS31177.1"/>
    <property type="molecule type" value="Genomic_DNA"/>
</dbReference>
<evidence type="ECO:0000313" key="2">
    <source>
        <dbReference type="Proteomes" id="UP000270673"/>
    </source>
</evidence>
<name>A0A3Q9IVV8_9BACT</name>
<sequence>MKLHQKEIFKQYIKPKSSLTPSHETNFVDIRHITISLKHDMPIQYLSSETKNELYFVDVNFDPQSKNNILTVFSNKEVAEKYYRELKNEIEKITQKYSLSE</sequence>
<protein>
    <submittedName>
        <fullName evidence="1">Uncharacterized protein</fullName>
    </submittedName>
</protein>